<dbReference type="GO" id="GO:0005506">
    <property type="term" value="F:iron ion binding"/>
    <property type="evidence" value="ECO:0007669"/>
    <property type="project" value="UniProtKB-UniRule"/>
</dbReference>
<dbReference type="EMBL" id="CADCWK010000105">
    <property type="protein sequence ID" value="CAA9553822.1"/>
    <property type="molecule type" value="Genomic_DNA"/>
</dbReference>
<evidence type="ECO:0000256" key="4">
    <source>
        <dbReference type="ARBA" id="ARBA00023004"/>
    </source>
</evidence>
<accession>A0A6J4UNC5</accession>
<organism evidence="7">
    <name type="scientific">uncultured Thermomicrobiales bacterium</name>
    <dbReference type="NCBI Taxonomy" id="1645740"/>
    <lineage>
        <taxon>Bacteria</taxon>
        <taxon>Pseudomonadati</taxon>
        <taxon>Thermomicrobiota</taxon>
        <taxon>Thermomicrobia</taxon>
        <taxon>Thermomicrobiales</taxon>
        <taxon>environmental samples</taxon>
    </lineage>
</organism>
<keyword evidence="3 6" id="KW-0249">Electron transport</keyword>
<keyword evidence="5 6" id="KW-0411">Iron-sulfur</keyword>
<keyword evidence="2 6" id="KW-0479">Metal-binding</keyword>
<evidence type="ECO:0000256" key="6">
    <source>
        <dbReference type="RuleBase" id="RU368020"/>
    </source>
</evidence>
<dbReference type="PANTHER" id="PTHR36923:SF3">
    <property type="entry name" value="FERREDOXIN"/>
    <property type="match status" value="1"/>
</dbReference>
<dbReference type="SUPFAM" id="SSF54862">
    <property type="entry name" value="4Fe-4S ferredoxins"/>
    <property type="match status" value="1"/>
</dbReference>
<dbReference type="Gene3D" id="3.30.70.20">
    <property type="match status" value="1"/>
</dbReference>
<comment type="function">
    <text evidence="6">Ferredoxins are iron-sulfur proteins that transfer electrons in a wide variety of metabolic reactions.</text>
</comment>
<evidence type="ECO:0000256" key="5">
    <source>
        <dbReference type="ARBA" id="ARBA00023014"/>
    </source>
</evidence>
<dbReference type="AlphaFoldDB" id="A0A6J4UNC5"/>
<protein>
    <recommendedName>
        <fullName evidence="6">Ferredoxin</fullName>
    </recommendedName>
</protein>
<evidence type="ECO:0000256" key="1">
    <source>
        <dbReference type="ARBA" id="ARBA00022448"/>
    </source>
</evidence>
<dbReference type="GO" id="GO:0009055">
    <property type="term" value="F:electron transfer activity"/>
    <property type="evidence" value="ECO:0007669"/>
    <property type="project" value="UniProtKB-UniRule"/>
</dbReference>
<evidence type="ECO:0000313" key="7">
    <source>
        <dbReference type="EMBL" id="CAA9553822.1"/>
    </source>
</evidence>
<dbReference type="InterPro" id="IPR001080">
    <property type="entry name" value="3Fe4S_ferredoxin"/>
</dbReference>
<dbReference type="PANTHER" id="PTHR36923">
    <property type="entry name" value="FERREDOXIN"/>
    <property type="match status" value="1"/>
</dbReference>
<dbReference type="GO" id="GO:0051536">
    <property type="term" value="F:iron-sulfur cluster binding"/>
    <property type="evidence" value="ECO:0007669"/>
    <property type="project" value="UniProtKB-KW"/>
</dbReference>
<keyword evidence="1 6" id="KW-0813">Transport</keyword>
<dbReference type="InterPro" id="IPR051269">
    <property type="entry name" value="Fe-S_cluster_ET"/>
</dbReference>
<name>A0A6J4UNC5_9BACT</name>
<proteinExistence type="predicted"/>
<keyword evidence="4 6" id="KW-0408">Iron</keyword>
<evidence type="ECO:0000256" key="3">
    <source>
        <dbReference type="ARBA" id="ARBA00022982"/>
    </source>
</evidence>
<dbReference type="PRINTS" id="PR00352">
    <property type="entry name" value="3FE4SFRDOXIN"/>
</dbReference>
<gene>
    <name evidence="7" type="ORF">AVDCRST_MAG33-1116</name>
</gene>
<evidence type="ECO:0000256" key="2">
    <source>
        <dbReference type="ARBA" id="ARBA00022723"/>
    </source>
</evidence>
<reference evidence="7" key="1">
    <citation type="submission" date="2020-02" db="EMBL/GenBank/DDBJ databases">
        <authorList>
            <person name="Meier V. D."/>
        </authorList>
    </citation>
    <scope>NUCLEOTIDE SEQUENCE</scope>
    <source>
        <strain evidence="7">AVDCRST_MAG33</strain>
    </source>
</reference>
<sequence length="63" mass="6720">MRVSVDLDVCQGHGVCHMSAPDVFELDETDGHAIVQVDPVPAELQDEAQLSADSCPERAISVS</sequence>
<dbReference type="Pfam" id="PF13459">
    <property type="entry name" value="Fer4_15"/>
    <property type="match status" value="1"/>
</dbReference>